<dbReference type="EMBL" id="AFQE01000022">
    <property type="protein sequence ID" value="EGQ78192.1"/>
    <property type="molecule type" value="Genomic_DNA"/>
</dbReference>
<evidence type="ECO:0000313" key="3">
    <source>
        <dbReference type="EMBL" id="UNV84549.1"/>
    </source>
</evidence>
<evidence type="ECO:0000313" key="4">
    <source>
        <dbReference type="Proteomes" id="UP000004982"/>
    </source>
</evidence>
<reference evidence="2 4" key="1">
    <citation type="submission" date="2011-05" db="EMBL/GenBank/DDBJ databases">
        <authorList>
            <person name="Muzny D."/>
            <person name="Qin X."/>
            <person name="Deng J."/>
            <person name="Jiang H."/>
            <person name="Liu Y."/>
            <person name="Qu J."/>
            <person name="Song X.-Z."/>
            <person name="Zhang L."/>
            <person name="Thornton R."/>
            <person name="Coyle M."/>
            <person name="Francisco L."/>
            <person name="Jackson L."/>
            <person name="Javaid M."/>
            <person name="Korchina V."/>
            <person name="Kovar C."/>
            <person name="Mata R."/>
            <person name="Mathew T."/>
            <person name="Ngo R."/>
            <person name="Nguyen L."/>
            <person name="Nguyen N."/>
            <person name="Okwuonu G."/>
            <person name="Ongeri F."/>
            <person name="Pham C."/>
            <person name="Simmons D."/>
            <person name="Wilczek-Boney K."/>
            <person name="Hale W."/>
            <person name="Jakkamsetti A."/>
            <person name="Pham P."/>
            <person name="Ruth R."/>
            <person name="San Lucas F."/>
            <person name="Warren J."/>
            <person name="Zhang J."/>
            <person name="Zhao Z."/>
            <person name="Zhou C."/>
            <person name="Zhu D."/>
            <person name="Lee S."/>
            <person name="Bess C."/>
            <person name="Blankenburg K."/>
            <person name="Forbes L."/>
            <person name="Fu Q."/>
            <person name="Gubbala S."/>
            <person name="Hirani K."/>
            <person name="Jayaseelan J.C."/>
            <person name="Lara F."/>
            <person name="Munidasa M."/>
            <person name="Palculict T."/>
            <person name="Patil S."/>
            <person name="Pu L.-L."/>
            <person name="Saada N."/>
            <person name="Tang L."/>
            <person name="Weissenberger G."/>
            <person name="Zhu Y."/>
            <person name="Hemphill L."/>
            <person name="Shang Y."/>
            <person name="Youmans B."/>
            <person name="Ayvaz T."/>
            <person name="Ross M."/>
            <person name="Santibanez J."/>
            <person name="Aqrawi P."/>
            <person name="Gross S."/>
            <person name="Joshi V."/>
            <person name="Fowler G."/>
            <person name="Nazareth L."/>
            <person name="Reid J."/>
            <person name="Worley K."/>
            <person name="Petrosino J."/>
            <person name="Highlander S."/>
            <person name="Gibbs R."/>
        </authorList>
    </citation>
    <scope>NUCLEOTIDE SEQUENCE [LARGE SCALE GENOMIC DNA]</scope>
    <source>
        <strain evidence="2 4">ATCC 33926</strain>
    </source>
</reference>
<dbReference type="EMBL" id="CP094241">
    <property type="protein sequence ID" value="UNV84549.1"/>
    <property type="molecule type" value="Genomic_DNA"/>
</dbReference>
<feature type="region of interest" description="Disordered" evidence="1">
    <location>
        <begin position="1"/>
        <end position="59"/>
    </location>
</feature>
<protein>
    <submittedName>
        <fullName evidence="2">Uncharacterized protein</fullName>
    </submittedName>
</protein>
<proteinExistence type="predicted"/>
<name>A0AA36XMW9_9NEIS</name>
<dbReference type="RefSeq" id="WP_003756542.1">
    <property type="nucleotide sequence ID" value="NZ_CP094241.1"/>
</dbReference>
<evidence type="ECO:0000313" key="2">
    <source>
        <dbReference type="EMBL" id="EGQ78192.1"/>
    </source>
</evidence>
<dbReference type="Proteomes" id="UP000829455">
    <property type="component" value="Chromosome"/>
</dbReference>
<sequence>MWNATLQSEAPDHTYTPFQTTPYRVSQKGRLKPTVKPNKPTEAADTAPLPLHSTNRRTT</sequence>
<accession>A0AA36XMW9</accession>
<evidence type="ECO:0000313" key="5">
    <source>
        <dbReference type="Proteomes" id="UP000829455"/>
    </source>
</evidence>
<evidence type="ECO:0000256" key="1">
    <source>
        <dbReference type="SAM" id="MobiDB-lite"/>
    </source>
</evidence>
<dbReference type="Proteomes" id="UP000004982">
    <property type="component" value="Unassembled WGS sequence"/>
</dbReference>
<gene>
    <name evidence="2" type="ORF">HMPREF9418_0417</name>
    <name evidence="3" type="ORF">MON40_11160</name>
</gene>
<keyword evidence="5" id="KW-1185">Reference proteome</keyword>
<dbReference type="AlphaFoldDB" id="A0AA36XMW9"/>
<reference evidence="3 5" key="2">
    <citation type="submission" date="2022-03" db="EMBL/GenBank/DDBJ databases">
        <title>Genome sequencing of Neisseria macacae.</title>
        <authorList>
            <person name="Baek M.-G."/>
        </authorList>
    </citation>
    <scope>NUCLEOTIDE SEQUENCE [LARGE SCALE GENOMIC DNA]</scope>
    <source>
        <strain evidence="3 5">ATCC 33926</strain>
    </source>
</reference>
<organism evidence="2 4">
    <name type="scientific">Neisseria macacae ATCC 33926</name>
    <dbReference type="NCBI Taxonomy" id="997348"/>
    <lineage>
        <taxon>Bacteria</taxon>
        <taxon>Pseudomonadati</taxon>
        <taxon>Pseudomonadota</taxon>
        <taxon>Betaproteobacteria</taxon>
        <taxon>Neisseriales</taxon>
        <taxon>Neisseriaceae</taxon>
        <taxon>Neisseria</taxon>
    </lineage>
</organism>